<dbReference type="Pfam" id="PF00271">
    <property type="entry name" value="Helicase_C"/>
    <property type="match status" value="1"/>
</dbReference>
<proteinExistence type="predicted"/>
<keyword evidence="1" id="KW-0547">Nucleotide-binding</keyword>
<gene>
    <name evidence="5" type="ORF">PACLA_8A079491</name>
</gene>
<name>A0A6S7JGR0_PARCT</name>
<dbReference type="Proteomes" id="UP001152795">
    <property type="component" value="Unassembled WGS sequence"/>
</dbReference>
<organism evidence="5 6">
    <name type="scientific">Paramuricea clavata</name>
    <name type="common">Red gorgonian</name>
    <name type="synonym">Violescent sea-whip</name>
    <dbReference type="NCBI Taxonomy" id="317549"/>
    <lineage>
        <taxon>Eukaryota</taxon>
        <taxon>Metazoa</taxon>
        <taxon>Cnidaria</taxon>
        <taxon>Anthozoa</taxon>
        <taxon>Octocorallia</taxon>
        <taxon>Malacalcyonacea</taxon>
        <taxon>Plexauridae</taxon>
        <taxon>Paramuricea</taxon>
    </lineage>
</organism>
<dbReference type="InterPro" id="IPR049730">
    <property type="entry name" value="SNF2/RAD54-like_C"/>
</dbReference>
<dbReference type="GO" id="GO:0006281">
    <property type="term" value="P:DNA repair"/>
    <property type="evidence" value="ECO:0007669"/>
    <property type="project" value="TreeGrafter"/>
</dbReference>
<keyword evidence="2" id="KW-0378">Hydrolase</keyword>
<dbReference type="AlphaFoldDB" id="A0A6S7JGR0"/>
<dbReference type="GO" id="GO:0005524">
    <property type="term" value="F:ATP binding"/>
    <property type="evidence" value="ECO:0007669"/>
    <property type="project" value="UniProtKB-KW"/>
</dbReference>
<dbReference type="GO" id="GO:0031297">
    <property type="term" value="P:replication fork processing"/>
    <property type="evidence" value="ECO:0007669"/>
    <property type="project" value="TreeGrafter"/>
</dbReference>
<dbReference type="PANTHER" id="PTHR45766">
    <property type="entry name" value="DNA ANNEALING HELICASE AND ENDONUCLEASE ZRANB3 FAMILY MEMBER"/>
    <property type="match status" value="1"/>
</dbReference>
<dbReference type="GO" id="GO:0043596">
    <property type="term" value="C:nuclear replication fork"/>
    <property type="evidence" value="ECO:0007669"/>
    <property type="project" value="TreeGrafter"/>
</dbReference>
<keyword evidence="4" id="KW-0067">ATP-binding</keyword>
<dbReference type="EMBL" id="CACRXK020015315">
    <property type="protein sequence ID" value="CAB4028200.1"/>
    <property type="molecule type" value="Genomic_DNA"/>
</dbReference>
<evidence type="ECO:0000256" key="2">
    <source>
        <dbReference type="ARBA" id="ARBA00022801"/>
    </source>
</evidence>
<keyword evidence="3" id="KW-0347">Helicase</keyword>
<reference evidence="5" key="1">
    <citation type="submission" date="2020-04" db="EMBL/GenBank/DDBJ databases">
        <authorList>
            <person name="Alioto T."/>
            <person name="Alioto T."/>
            <person name="Gomez Garrido J."/>
        </authorList>
    </citation>
    <scope>NUCLEOTIDE SEQUENCE</scope>
    <source>
        <strain evidence="5">A484AB</strain>
    </source>
</reference>
<evidence type="ECO:0000256" key="4">
    <source>
        <dbReference type="ARBA" id="ARBA00022840"/>
    </source>
</evidence>
<dbReference type="GO" id="GO:0004520">
    <property type="term" value="F:DNA endonuclease activity"/>
    <property type="evidence" value="ECO:0007669"/>
    <property type="project" value="TreeGrafter"/>
</dbReference>
<dbReference type="PROSITE" id="PS51194">
    <property type="entry name" value="HELICASE_CTER"/>
    <property type="match status" value="1"/>
</dbReference>
<dbReference type="Gene3D" id="3.40.50.300">
    <property type="entry name" value="P-loop containing nucleotide triphosphate hydrolases"/>
    <property type="match status" value="1"/>
</dbReference>
<keyword evidence="6" id="KW-1185">Reference proteome</keyword>
<dbReference type="SMART" id="SM00490">
    <property type="entry name" value="HELICc"/>
    <property type="match status" value="1"/>
</dbReference>
<evidence type="ECO:0000256" key="3">
    <source>
        <dbReference type="ARBA" id="ARBA00022806"/>
    </source>
</evidence>
<evidence type="ECO:0000313" key="6">
    <source>
        <dbReference type="Proteomes" id="UP001152795"/>
    </source>
</evidence>
<dbReference type="GO" id="GO:0016787">
    <property type="term" value="F:hydrolase activity"/>
    <property type="evidence" value="ECO:0007669"/>
    <property type="project" value="UniProtKB-KW"/>
</dbReference>
<dbReference type="PANTHER" id="PTHR45766:SF3">
    <property type="entry name" value="DNA ANNEALING HELICASE AND ENDONUCLEASE ZRANB3"/>
    <property type="match status" value="1"/>
</dbReference>
<sequence length="161" mass="18287">MELGLRGLVYKVRIQNLFGTKITAVRQYIADILDNSDKKFLVFAHHVDVMKAIEQEVVKRRVKYIRIAGDVRSVLRGSLVHQFQTDSSTRVAILSILAASMGITLTAADHIIFSELHWTPGVMQQAEDRVHRIGQENSVLVQYLVARGTIDEVLWRMLCTK</sequence>
<protein>
    <submittedName>
        <fullName evidence="5">Uncharacterized protein</fullName>
    </submittedName>
</protein>
<feature type="non-terminal residue" evidence="5">
    <location>
        <position position="1"/>
    </location>
</feature>
<dbReference type="InterPro" id="IPR027417">
    <property type="entry name" value="P-loop_NTPase"/>
</dbReference>
<dbReference type="OrthoDB" id="605656at2759"/>
<evidence type="ECO:0000313" key="5">
    <source>
        <dbReference type="EMBL" id="CAB4028200.1"/>
    </source>
</evidence>
<accession>A0A6S7JGR0</accession>
<dbReference type="SUPFAM" id="SSF52540">
    <property type="entry name" value="P-loop containing nucleoside triphosphate hydrolases"/>
    <property type="match status" value="1"/>
</dbReference>
<dbReference type="CDD" id="cd18793">
    <property type="entry name" value="SF2_C_SNF"/>
    <property type="match status" value="1"/>
</dbReference>
<comment type="caution">
    <text evidence="5">The sequence shown here is derived from an EMBL/GenBank/DDBJ whole genome shotgun (WGS) entry which is preliminary data.</text>
</comment>
<dbReference type="GO" id="GO:0004386">
    <property type="term" value="F:helicase activity"/>
    <property type="evidence" value="ECO:0007669"/>
    <property type="project" value="UniProtKB-KW"/>
</dbReference>
<dbReference type="InterPro" id="IPR001650">
    <property type="entry name" value="Helicase_C-like"/>
</dbReference>
<evidence type="ECO:0000256" key="1">
    <source>
        <dbReference type="ARBA" id="ARBA00022741"/>
    </source>
</evidence>